<reference evidence="2" key="2">
    <citation type="submission" date="2020-12" db="EMBL/GenBank/DDBJ databases">
        <authorList>
            <person name="Kanost M."/>
        </authorList>
    </citation>
    <scope>NUCLEOTIDE SEQUENCE</scope>
</reference>
<comment type="caution">
    <text evidence="2">The sequence shown here is derived from an EMBL/GenBank/DDBJ whole genome shotgun (WGS) entry which is preliminary data.</text>
</comment>
<gene>
    <name evidence="2" type="ORF">O3G_MSEX008313</name>
</gene>
<protein>
    <submittedName>
        <fullName evidence="2">Uncharacterized protein</fullName>
    </submittedName>
</protein>
<evidence type="ECO:0000313" key="3">
    <source>
        <dbReference type="Proteomes" id="UP000791440"/>
    </source>
</evidence>
<evidence type="ECO:0000256" key="1">
    <source>
        <dbReference type="SAM" id="MobiDB-lite"/>
    </source>
</evidence>
<dbReference type="EMBL" id="JH668450">
    <property type="protein sequence ID" value="KAG6453824.1"/>
    <property type="molecule type" value="Genomic_DNA"/>
</dbReference>
<sequence length="549" mass="61875">MSDNKNIDNSPERKQLDADEGNIAPSSSEVSSIAGSVKTARTPHRISSSSERQIKFERAQKCLENAALVSKRIKEHRKATAELLGRPFEEDDGDTASEMASTMSERTGYSAATDTSTTVSVQEALNIPGISESLANTLKQKEILMERIKQYKEISKRPAKNTLTHVRKDSAVDLKLDKGKIADNSDIVQLTTTIKEKENALSVMQVKMKAMETTILDLQEKINERDQIIEAKNMATTLMSDTLSKKEKDSLALLEDTRTQMTKMQENFIAMETEWNEEKQRLLKDIQSKDEKICSLEEANKILEASRFEISLAHAKIAEELDLKAQEISKLEMALQNLTQASTESSPKEKLDVEEEKGSREIASMVELTKKIELLEQLNCQIRQTNKELENKLATINAEPKSTTGSSPSKKGSPVPTRKTGRNTASKMKSPWSHLSSETLHQDTDKKLNRNEISRLEMVIQSLNKDILEKEYIISQKQELISELQSVTTHQENTEAKCVDMVDIGVCTDLVIEDLKTKLSTSEVDVKHYKEMQFSYEKQTLDIKELEES</sequence>
<proteinExistence type="predicted"/>
<name>A0A921Z9P8_MANSE</name>
<reference evidence="2" key="1">
    <citation type="journal article" date="2016" name="Insect Biochem. Mol. Biol.">
        <title>Multifaceted biological insights from a draft genome sequence of the tobacco hornworm moth, Manduca sexta.</title>
        <authorList>
            <person name="Kanost M.R."/>
            <person name="Arrese E.L."/>
            <person name="Cao X."/>
            <person name="Chen Y.R."/>
            <person name="Chellapilla S."/>
            <person name="Goldsmith M.R."/>
            <person name="Grosse-Wilde E."/>
            <person name="Heckel D.G."/>
            <person name="Herndon N."/>
            <person name="Jiang H."/>
            <person name="Papanicolaou A."/>
            <person name="Qu J."/>
            <person name="Soulages J.L."/>
            <person name="Vogel H."/>
            <person name="Walters J."/>
            <person name="Waterhouse R.M."/>
            <person name="Ahn S.J."/>
            <person name="Almeida F.C."/>
            <person name="An C."/>
            <person name="Aqrawi P."/>
            <person name="Bretschneider A."/>
            <person name="Bryant W.B."/>
            <person name="Bucks S."/>
            <person name="Chao H."/>
            <person name="Chevignon G."/>
            <person name="Christen J.M."/>
            <person name="Clarke D.F."/>
            <person name="Dittmer N.T."/>
            <person name="Ferguson L.C.F."/>
            <person name="Garavelou S."/>
            <person name="Gordon K.H.J."/>
            <person name="Gunaratna R.T."/>
            <person name="Han Y."/>
            <person name="Hauser F."/>
            <person name="He Y."/>
            <person name="Heidel-Fischer H."/>
            <person name="Hirsh A."/>
            <person name="Hu Y."/>
            <person name="Jiang H."/>
            <person name="Kalra D."/>
            <person name="Klinner C."/>
            <person name="Konig C."/>
            <person name="Kovar C."/>
            <person name="Kroll A.R."/>
            <person name="Kuwar S.S."/>
            <person name="Lee S.L."/>
            <person name="Lehman R."/>
            <person name="Li K."/>
            <person name="Li Z."/>
            <person name="Liang H."/>
            <person name="Lovelace S."/>
            <person name="Lu Z."/>
            <person name="Mansfield J.H."/>
            <person name="McCulloch K.J."/>
            <person name="Mathew T."/>
            <person name="Morton B."/>
            <person name="Muzny D.M."/>
            <person name="Neunemann D."/>
            <person name="Ongeri F."/>
            <person name="Pauchet Y."/>
            <person name="Pu L.L."/>
            <person name="Pyrousis I."/>
            <person name="Rao X.J."/>
            <person name="Redding A."/>
            <person name="Roesel C."/>
            <person name="Sanchez-Gracia A."/>
            <person name="Schaack S."/>
            <person name="Shukla A."/>
            <person name="Tetreau G."/>
            <person name="Wang Y."/>
            <person name="Xiong G.H."/>
            <person name="Traut W."/>
            <person name="Walsh T.K."/>
            <person name="Worley K.C."/>
            <person name="Wu D."/>
            <person name="Wu W."/>
            <person name="Wu Y.Q."/>
            <person name="Zhang X."/>
            <person name="Zou Z."/>
            <person name="Zucker H."/>
            <person name="Briscoe A.D."/>
            <person name="Burmester T."/>
            <person name="Clem R.J."/>
            <person name="Feyereisen R."/>
            <person name="Grimmelikhuijzen C.J.P."/>
            <person name="Hamodrakas S.J."/>
            <person name="Hansson B.S."/>
            <person name="Huguet E."/>
            <person name="Jermiin L.S."/>
            <person name="Lan Q."/>
            <person name="Lehman H.K."/>
            <person name="Lorenzen M."/>
            <person name="Merzendorfer H."/>
            <person name="Michalopoulos I."/>
            <person name="Morton D.B."/>
            <person name="Muthukrishnan S."/>
            <person name="Oakeshott J.G."/>
            <person name="Palmer W."/>
            <person name="Park Y."/>
            <person name="Passarelli A.L."/>
            <person name="Rozas J."/>
            <person name="Schwartz L.M."/>
            <person name="Smith W."/>
            <person name="Southgate A."/>
            <person name="Vilcinskas A."/>
            <person name="Vogt R."/>
            <person name="Wang P."/>
            <person name="Werren J."/>
            <person name="Yu X.Q."/>
            <person name="Zhou J.J."/>
            <person name="Brown S.J."/>
            <person name="Scherer S.E."/>
            <person name="Richards S."/>
            <person name="Blissard G.W."/>
        </authorList>
    </citation>
    <scope>NUCLEOTIDE SEQUENCE</scope>
</reference>
<dbReference type="AlphaFoldDB" id="A0A921Z9P8"/>
<feature type="compositionally biased region" description="Basic and acidic residues" evidence="1">
    <location>
        <begin position="346"/>
        <end position="358"/>
    </location>
</feature>
<feature type="compositionally biased region" description="Polar residues" evidence="1">
    <location>
        <begin position="422"/>
        <end position="439"/>
    </location>
</feature>
<feature type="region of interest" description="Disordered" evidence="1">
    <location>
        <begin position="1"/>
        <end position="53"/>
    </location>
</feature>
<feature type="compositionally biased region" description="Low complexity" evidence="1">
    <location>
        <begin position="400"/>
        <end position="414"/>
    </location>
</feature>
<feature type="region of interest" description="Disordered" evidence="1">
    <location>
        <begin position="394"/>
        <end position="446"/>
    </location>
</feature>
<dbReference type="Proteomes" id="UP000791440">
    <property type="component" value="Unassembled WGS sequence"/>
</dbReference>
<keyword evidence="3" id="KW-1185">Reference proteome</keyword>
<accession>A0A921Z9P8</accession>
<feature type="compositionally biased region" description="Low complexity" evidence="1">
    <location>
        <begin position="26"/>
        <end position="36"/>
    </location>
</feature>
<evidence type="ECO:0000313" key="2">
    <source>
        <dbReference type="EMBL" id="KAG6453824.1"/>
    </source>
</evidence>
<organism evidence="2 3">
    <name type="scientific">Manduca sexta</name>
    <name type="common">Tobacco hawkmoth</name>
    <name type="synonym">Tobacco hornworm</name>
    <dbReference type="NCBI Taxonomy" id="7130"/>
    <lineage>
        <taxon>Eukaryota</taxon>
        <taxon>Metazoa</taxon>
        <taxon>Ecdysozoa</taxon>
        <taxon>Arthropoda</taxon>
        <taxon>Hexapoda</taxon>
        <taxon>Insecta</taxon>
        <taxon>Pterygota</taxon>
        <taxon>Neoptera</taxon>
        <taxon>Endopterygota</taxon>
        <taxon>Lepidoptera</taxon>
        <taxon>Glossata</taxon>
        <taxon>Ditrysia</taxon>
        <taxon>Bombycoidea</taxon>
        <taxon>Sphingidae</taxon>
        <taxon>Sphinginae</taxon>
        <taxon>Sphingini</taxon>
        <taxon>Manduca</taxon>
    </lineage>
</organism>
<feature type="region of interest" description="Disordered" evidence="1">
    <location>
        <begin position="339"/>
        <end position="358"/>
    </location>
</feature>